<feature type="transmembrane region" description="Helical" evidence="1">
    <location>
        <begin position="375"/>
        <end position="396"/>
    </location>
</feature>
<evidence type="ECO:0000256" key="1">
    <source>
        <dbReference type="SAM" id="Phobius"/>
    </source>
</evidence>
<feature type="transmembrane region" description="Helical" evidence="1">
    <location>
        <begin position="21"/>
        <end position="45"/>
    </location>
</feature>
<feature type="transmembrane region" description="Helical" evidence="1">
    <location>
        <begin position="102"/>
        <end position="124"/>
    </location>
</feature>
<reference evidence="2 3" key="1">
    <citation type="submission" date="2023-10" db="EMBL/GenBank/DDBJ databases">
        <title>Niallia locisalis sp.nov. isolated from a salt pond sample.</title>
        <authorList>
            <person name="Li X.-J."/>
            <person name="Dong L."/>
        </authorList>
    </citation>
    <scope>NUCLEOTIDE SEQUENCE [LARGE SCALE GENOMIC DNA]</scope>
    <source>
        <strain evidence="2 3">DSM 29761</strain>
    </source>
</reference>
<keyword evidence="1" id="KW-0472">Membrane</keyword>
<evidence type="ECO:0000313" key="2">
    <source>
        <dbReference type="EMBL" id="WVX82436.1"/>
    </source>
</evidence>
<feature type="transmembrane region" description="Helical" evidence="1">
    <location>
        <begin position="191"/>
        <end position="207"/>
    </location>
</feature>
<name>A0ABZ2CF73_9BACI</name>
<proteinExistence type="predicted"/>
<dbReference type="InterPro" id="IPR010288">
    <property type="entry name" value="EcsB_ABC"/>
</dbReference>
<protein>
    <submittedName>
        <fullName evidence="2">ABC transporter permease</fullName>
    </submittedName>
</protein>
<feature type="transmembrane region" description="Helical" evidence="1">
    <location>
        <begin position="136"/>
        <end position="156"/>
    </location>
</feature>
<dbReference type="RefSeq" id="WP_338451338.1">
    <property type="nucleotide sequence ID" value="NZ_CP137640.1"/>
</dbReference>
<dbReference type="Pfam" id="PF05975">
    <property type="entry name" value="EcsB"/>
    <property type="match status" value="1"/>
</dbReference>
<evidence type="ECO:0000313" key="3">
    <source>
        <dbReference type="Proteomes" id="UP001357223"/>
    </source>
</evidence>
<feature type="transmembrane region" description="Helical" evidence="1">
    <location>
        <begin position="309"/>
        <end position="328"/>
    </location>
</feature>
<sequence length="403" mass="47505">MFDEKLLWKERFGRTSKEFSRYLRYIFNGHLVIVFVFLIGTAAYYYQEWLKTIPDTFPSAMIMALCLAFLLTYSPIFTFMSEADRIFLLPLETRLTGYFRKSLMISFFGQIYLLVIGLAVFMPMYAAVNEGNFKSFFPFLALMLVVKGINLITRWYVQYYRETNVHRIDSLIRFIVNLVFLYLLFSNATLYFILACLLIFIGLCVYYKQHTKEKGLKWEFLIEQDERRMTSFYRLANLFTDVPKLKNRIKRREWLDGLLLRIPFRQSESFTFLLMRTFLRSGDYWGLFVRLTLIAGAAIFFLTWGIGQVILVVLFIYLTGFQLLPLWKHHQNHSLLALYPINGQVKEKAFLGFLRKVLWTQSVLLSLVLAVKGDFMFALASLAAGIVFTVYFVSFYSQRKIRS</sequence>
<feature type="transmembrane region" description="Helical" evidence="1">
    <location>
        <begin position="168"/>
        <end position="185"/>
    </location>
</feature>
<accession>A0ABZ2CF73</accession>
<dbReference type="PIRSF" id="PIRSF037259">
    <property type="entry name" value="EcsB_ABC"/>
    <property type="match status" value="1"/>
</dbReference>
<organism evidence="2 3">
    <name type="scientific">Niallia oryzisoli</name>
    <dbReference type="NCBI Taxonomy" id="1737571"/>
    <lineage>
        <taxon>Bacteria</taxon>
        <taxon>Bacillati</taxon>
        <taxon>Bacillota</taxon>
        <taxon>Bacilli</taxon>
        <taxon>Bacillales</taxon>
        <taxon>Bacillaceae</taxon>
        <taxon>Niallia</taxon>
    </lineage>
</organism>
<keyword evidence="1" id="KW-1133">Transmembrane helix</keyword>
<keyword evidence="1" id="KW-0812">Transmembrane</keyword>
<keyword evidence="3" id="KW-1185">Reference proteome</keyword>
<feature type="transmembrane region" description="Helical" evidence="1">
    <location>
        <begin position="57"/>
        <end position="81"/>
    </location>
</feature>
<gene>
    <name evidence="2" type="ORF">R4Z09_05500</name>
</gene>
<dbReference type="Proteomes" id="UP001357223">
    <property type="component" value="Chromosome"/>
</dbReference>
<dbReference type="EMBL" id="CP137640">
    <property type="protein sequence ID" value="WVX82436.1"/>
    <property type="molecule type" value="Genomic_DNA"/>
</dbReference>